<dbReference type="AlphaFoldDB" id="A0A4Q9WU27"/>
<evidence type="ECO:0000313" key="1">
    <source>
        <dbReference type="EMBL" id="MCM5671337.1"/>
    </source>
</evidence>
<sequence length="165" mass="19470">MIIILNFIPTKYVDFTKKLKSNHALNIKLKSFTLIEMLVSLFLTTMMLTFFPQLIKLTHSYLYESYNSYQTEYAFFQTNITQIISKKHHALIIKDKHTIIIDNESSKDYIEFKNNKLFYKINGNGNIVLLNNVINAEFQILPSNIIKLKLKIGDKNDYYEKNLFL</sequence>
<reference evidence="1 2" key="1">
    <citation type="submission" date="2022-06" db="EMBL/GenBank/DDBJ databases">
        <title>Staphylococcus hominis ShoR14 genome sequence.</title>
        <authorList>
            <person name="Yeo C.C."/>
            <person name="Chew C.H."/>
            <person name="Che Hamzah A.M."/>
            <person name="Al-Trad E.I."/>
        </authorList>
    </citation>
    <scope>NUCLEOTIDE SEQUENCE [LARGE SCALE GENOMIC DNA]</scope>
    <source>
        <strain evidence="1 2">ShoR14</strain>
    </source>
</reference>
<evidence type="ECO:0000313" key="2">
    <source>
        <dbReference type="Proteomes" id="UP000665944"/>
    </source>
</evidence>
<comment type="caution">
    <text evidence="1">The sequence shown here is derived from an EMBL/GenBank/DDBJ whole genome shotgun (WGS) entry which is preliminary data.</text>
</comment>
<protein>
    <submittedName>
        <fullName evidence="1">Competence protein ComG</fullName>
    </submittedName>
</protein>
<keyword evidence="2" id="KW-1185">Reference proteome</keyword>
<accession>A0A4Q9WU27</accession>
<dbReference type="EMBL" id="JAGHKT020000001">
    <property type="protein sequence ID" value="MCM5671337.1"/>
    <property type="molecule type" value="Genomic_DNA"/>
</dbReference>
<gene>
    <name evidence="1" type="ORF">J7T32_000970</name>
</gene>
<dbReference type="RefSeq" id="WP_017176240.1">
    <property type="nucleotide sequence ID" value="NZ_CABMJU010000010.1"/>
</dbReference>
<proteinExistence type="predicted"/>
<dbReference type="Proteomes" id="UP000665944">
    <property type="component" value="Unassembled WGS sequence"/>
</dbReference>
<name>A0A4Q9WU27_STAHO</name>
<organism evidence="1 2">
    <name type="scientific">Staphylococcus hominis</name>
    <dbReference type="NCBI Taxonomy" id="1290"/>
    <lineage>
        <taxon>Bacteria</taxon>
        <taxon>Bacillati</taxon>
        <taxon>Bacillota</taxon>
        <taxon>Bacilli</taxon>
        <taxon>Bacillales</taxon>
        <taxon>Staphylococcaceae</taxon>
        <taxon>Staphylococcus</taxon>
    </lineage>
</organism>